<evidence type="ECO:0000313" key="7">
    <source>
        <dbReference type="EMBL" id="MBB3841224.1"/>
    </source>
</evidence>
<dbReference type="NCBIfam" id="NF004079">
    <property type="entry name" value="PRK05584.1"/>
    <property type="match status" value="1"/>
</dbReference>
<dbReference type="GO" id="GO:0019509">
    <property type="term" value="P:L-methionine salvage from methylthioadenosine"/>
    <property type="evidence" value="ECO:0007669"/>
    <property type="project" value="UniProtKB-UniPathway"/>
</dbReference>
<feature type="domain" description="Nucleoside phosphorylase" evidence="6">
    <location>
        <begin position="30"/>
        <end position="270"/>
    </location>
</feature>
<dbReference type="GO" id="GO:0008930">
    <property type="term" value="F:methylthioadenosine nucleosidase activity"/>
    <property type="evidence" value="ECO:0007669"/>
    <property type="project" value="InterPro"/>
</dbReference>
<dbReference type="Gene3D" id="3.40.50.1580">
    <property type="entry name" value="Nucleoside phosphorylase domain"/>
    <property type="match status" value="1"/>
</dbReference>
<name>A0A7W5ZQH2_9BACT</name>
<keyword evidence="8" id="KW-1185">Reference proteome</keyword>
<dbReference type="GO" id="GO:0008782">
    <property type="term" value="F:adenosylhomocysteine nucleosidase activity"/>
    <property type="evidence" value="ECO:0007669"/>
    <property type="project" value="UniProtKB-EC"/>
</dbReference>
<protein>
    <recommendedName>
        <fullName evidence="2">adenosylhomocysteine nucleosidase</fullName>
        <ecNumber evidence="2">3.2.2.9</ecNumber>
    </recommendedName>
</protein>
<dbReference type="SUPFAM" id="SSF53167">
    <property type="entry name" value="Purine and uridine phosphorylases"/>
    <property type="match status" value="1"/>
</dbReference>
<accession>A0A7W5ZQH2</accession>
<dbReference type="Pfam" id="PF01048">
    <property type="entry name" value="PNP_UDP_1"/>
    <property type="match status" value="1"/>
</dbReference>
<keyword evidence="7" id="KW-0326">Glycosidase</keyword>
<keyword evidence="3" id="KW-0028">Amino-acid biosynthesis</keyword>
<dbReference type="EC" id="3.2.2.9" evidence="2"/>
<dbReference type="PANTHER" id="PTHR46832">
    <property type="entry name" value="5'-METHYLTHIOADENOSINE/S-ADENOSYLHOMOCYSTEINE NUCLEOSIDASE"/>
    <property type="match status" value="1"/>
</dbReference>
<comment type="caution">
    <text evidence="7">The sequence shown here is derived from an EMBL/GenBank/DDBJ whole genome shotgun (WGS) entry which is preliminary data.</text>
</comment>
<organism evidence="7 8">
    <name type="scientific">Runella defluvii</name>
    <dbReference type="NCBI Taxonomy" id="370973"/>
    <lineage>
        <taxon>Bacteria</taxon>
        <taxon>Pseudomonadati</taxon>
        <taxon>Bacteroidota</taxon>
        <taxon>Cytophagia</taxon>
        <taxon>Cytophagales</taxon>
        <taxon>Spirosomataceae</taxon>
        <taxon>Runella</taxon>
    </lineage>
</organism>
<dbReference type="AlphaFoldDB" id="A0A7W5ZQH2"/>
<dbReference type="InterPro" id="IPR010049">
    <property type="entry name" value="MTA_SAH_Nsdase"/>
</dbReference>
<keyword evidence="5" id="KW-0486">Methionine biosynthesis</keyword>
<dbReference type="GO" id="GO:0009164">
    <property type="term" value="P:nucleoside catabolic process"/>
    <property type="evidence" value="ECO:0007669"/>
    <property type="project" value="InterPro"/>
</dbReference>
<dbReference type="UniPathway" id="UPA00904">
    <property type="reaction ID" value="UER00871"/>
</dbReference>
<evidence type="ECO:0000256" key="5">
    <source>
        <dbReference type="ARBA" id="ARBA00023167"/>
    </source>
</evidence>
<evidence type="ECO:0000256" key="4">
    <source>
        <dbReference type="ARBA" id="ARBA00022801"/>
    </source>
</evidence>
<dbReference type="InterPro" id="IPR000845">
    <property type="entry name" value="Nucleoside_phosphorylase_d"/>
</dbReference>
<dbReference type="GO" id="GO:0005829">
    <property type="term" value="C:cytosol"/>
    <property type="evidence" value="ECO:0007669"/>
    <property type="project" value="TreeGrafter"/>
</dbReference>
<keyword evidence="4 7" id="KW-0378">Hydrolase</keyword>
<dbReference type="CDD" id="cd09008">
    <property type="entry name" value="MTAN"/>
    <property type="match status" value="1"/>
</dbReference>
<dbReference type="Proteomes" id="UP000541352">
    <property type="component" value="Unassembled WGS sequence"/>
</dbReference>
<proteinExistence type="predicted"/>
<evidence type="ECO:0000259" key="6">
    <source>
        <dbReference type="Pfam" id="PF01048"/>
    </source>
</evidence>
<comment type="pathway">
    <text evidence="1">Amino-acid biosynthesis; L-methionine biosynthesis via salvage pathway; S-methyl-5-thio-alpha-D-ribose 1-phosphate from S-methyl-5'-thioadenosine (hydrolase route): step 1/2.</text>
</comment>
<evidence type="ECO:0000256" key="2">
    <source>
        <dbReference type="ARBA" id="ARBA00011974"/>
    </source>
</evidence>
<gene>
    <name evidence="7" type="ORF">FHS57_005246</name>
</gene>
<dbReference type="NCBIfam" id="TIGR01704">
    <property type="entry name" value="MTA_SAH-Nsdase"/>
    <property type="match status" value="1"/>
</dbReference>
<dbReference type="InterPro" id="IPR035994">
    <property type="entry name" value="Nucleoside_phosphorylase_sf"/>
</dbReference>
<dbReference type="PANTHER" id="PTHR46832:SF1">
    <property type="entry name" value="5'-METHYLTHIOADENOSINE_S-ADENOSYLHOMOCYSTEINE NUCLEOSIDASE"/>
    <property type="match status" value="1"/>
</dbReference>
<evidence type="ECO:0000256" key="1">
    <source>
        <dbReference type="ARBA" id="ARBA00004945"/>
    </source>
</evidence>
<evidence type="ECO:0000256" key="3">
    <source>
        <dbReference type="ARBA" id="ARBA00022605"/>
    </source>
</evidence>
<dbReference type="RefSeq" id="WP_183978742.1">
    <property type="nucleotide sequence ID" value="NZ_JACIBY010000015.1"/>
</dbReference>
<dbReference type="GO" id="GO:0019284">
    <property type="term" value="P:L-methionine salvage from S-adenosylmethionine"/>
    <property type="evidence" value="ECO:0007669"/>
    <property type="project" value="TreeGrafter"/>
</dbReference>
<dbReference type="EMBL" id="JACIBY010000015">
    <property type="protein sequence ID" value="MBB3841224.1"/>
    <property type="molecule type" value="Genomic_DNA"/>
</dbReference>
<reference evidence="7 8" key="1">
    <citation type="submission" date="2020-08" db="EMBL/GenBank/DDBJ databases">
        <title>Genomic Encyclopedia of Type Strains, Phase IV (KMG-IV): sequencing the most valuable type-strain genomes for metagenomic binning, comparative biology and taxonomic classification.</title>
        <authorList>
            <person name="Goeker M."/>
        </authorList>
    </citation>
    <scope>NUCLEOTIDE SEQUENCE [LARGE SCALE GENOMIC DNA]</scope>
    <source>
        <strain evidence="7 8">DSM 17976</strain>
    </source>
</reference>
<evidence type="ECO:0000313" key="8">
    <source>
        <dbReference type="Proteomes" id="UP000541352"/>
    </source>
</evidence>
<sequence>MYFLRWKLLFIFLWGNIPLLFSQVYSPTSTIALVGAMDEEIELLQRSLQHSKTKIIHGIPFYTGKIGKQKVVILKTGIGKVNASMAVAFLLSEFRPKQLIFTGIAGGLRPDLEAGDIVIGKQTLQYDYGQATNDSTFTRSTRNPMTKQLNPLYFLADSLLLTTAQEAAKHTDFQSLGTTHRSPKILTGTIVTGDLLVTSENKANELRRKFGADATEMEGAAVAQICWQQKVPCLVIRSMSDKADSKARDSIENFKQVASYNSAHLLLNLLGKLP</sequence>